<sequence length="222" mass="24883">MQDSGELAQRVEREIAASKATSPIPPGQSDSRQKPDPALVEAINQVFALFRLNYHNQYYAAFSEAEQLRQIKKLWLDSLKDVPPAQILQGAKLAIENSEYLPTLNRMHKCCEESLPALGLPDPRSAYLEACNAGSPPEAKHWSHPAVYWAGRDCGWQQLATSAETHSWPLFRRCYQSRCATLLRGDEVPNVPEPAKNHLQSKALQGDAALEQIQRLRVDNDL</sequence>
<accession>A0ABZ0IEP3</accession>
<keyword evidence="3" id="KW-1185">Reference proteome</keyword>
<dbReference type="InterPro" id="IPR009731">
    <property type="entry name" value="P-like"/>
</dbReference>
<dbReference type="Pfam" id="PF06992">
    <property type="entry name" value="Phage_lambda_P"/>
    <property type="match status" value="1"/>
</dbReference>
<name>A0ABZ0IEP3_9GAMM</name>
<evidence type="ECO:0000313" key="3">
    <source>
        <dbReference type="Proteomes" id="UP001626549"/>
    </source>
</evidence>
<gene>
    <name evidence="2" type="ORF">R0137_16340</name>
</gene>
<protein>
    <submittedName>
        <fullName evidence="2">Replication protein P</fullName>
    </submittedName>
</protein>
<feature type="region of interest" description="Disordered" evidence="1">
    <location>
        <begin position="1"/>
        <end position="36"/>
    </location>
</feature>
<dbReference type="Proteomes" id="UP001626549">
    <property type="component" value="Chromosome"/>
</dbReference>
<dbReference type="EMBL" id="CP136865">
    <property type="protein sequence ID" value="WOJ96795.1"/>
    <property type="molecule type" value="Genomic_DNA"/>
</dbReference>
<evidence type="ECO:0000313" key="2">
    <source>
        <dbReference type="EMBL" id="WOJ96795.1"/>
    </source>
</evidence>
<dbReference type="RefSeq" id="WP_407327492.1">
    <property type="nucleotide sequence ID" value="NZ_CP136865.1"/>
</dbReference>
<organism evidence="2 3">
    <name type="scientific">Congregibacter brevis</name>
    <dbReference type="NCBI Taxonomy" id="3081201"/>
    <lineage>
        <taxon>Bacteria</taxon>
        <taxon>Pseudomonadati</taxon>
        <taxon>Pseudomonadota</taxon>
        <taxon>Gammaproteobacteria</taxon>
        <taxon>Cellvibrionales</taxon>
        <taxon>Halieaceae</taxon>
        <taxon>Congregibacter</taxon>
    </lineage>
</organism>
<reference evidence="2 3" key="1">
    <citation type="submission" date="2023-10" db="EMBL/GenBank/DDBJ databases">
        <title>Two novel species belonging to the OM43/NOR5 clade.</title>
        <authorList>
            <person name="Park M."/>
        </authorList>
    </citation>
    <scope>NUCLEOTIDE SEQUENCE [LARGE SCALE GENOMIC DNA]</scope>
    <source>
        <strain evidence="2 3">IMCC45268</strain>
    </source>
</reference>
<proteinExistence type="predicted"/>
<evidence type="ECO:0000256" key="1">
    <source>
        <dbReference type="SAM" id="MobiDB-lite"/>
    </source>
</evidence>